<sequence>MSNTRSAAGTASQAVLLLIARLGFAAILLGRAWSRWQIEGMDAQIARIAEAGLPAPGVIAWGTVVLEGIGGVLLAFGLLTRLVAALVALENILIIALLRWAAGPFINNGGYEYNLALACLGIVFLAAGASYTGLDSLLFGRSKRPADNGDLYQPKLGSTQP</sequence>
<keyword evidence="3" id="KW-1003">Cell membrane</keyword>
<dbReference type="Proteomes" id="UP001431656">
    <property type="component" value="Chromosome"/>
</dbReference>
<keyword evidence="6 7" id="KW-0472">Membrane</keyword>
<dbReference type="AlphaFoldDB" id="A0AAN0K6J5"/>
<name>A0AAN0K6J5_9ACTN</name>
<evidence type="ECO:0000256" key="5">
    <source>
        <dbReference type="ARBA" id="ARBA00022989"/>
    </source>
</evidence>
<keyword evidence="4 7" id="KW-0812">Transmembrane</keyword>
<evidence type="ECO:0000313" key="9">
    <source>
        <dbReference type="Proteomes" id="UP001431656"/>
    </source>
</evidence>
<evidence type="ECO:0000256" key="1">
    <source>
        <dbReference type="ARBA" id="ARBA00004651"/>
    </source>
</evidence>
<keyword evidence="5 7" id="KW-1133">Transmembrane helix</keyword>
<comment type="subcellular location">
    <subcellularLocation>
        <location evidence="1">Cell membrane</location>
        <topology evidence="1">Multi-pass membrane protein</topology>
    </subcellularLocation>
</comment>
<evidence type="ECO:0000313" key="8">
    <source>
        <dbReference type="EMBL" id="BEH01892.1"/>
    </source>
</evidence>
<feature type="transmembrane region" description="Helical" evidence="7">
    <location>
        <begin position="58"/>
        <end position="76"/>
    </location>
</feature>
<dbReference type="GO" id="GO:0005886">
    <property type="term" value="C:plasma membrane"/>
    <property type="evidence" value="ECO:0007669"/>
    <property type="project" value="UniProtKB-SubCell"/>
</dbReference>
<evidence type="ECO:0000256" key="2">
    <source>
        <dbReference type="ARBA" id="ARBA00006679"/>
    </source>
</evidence>
<feature type="transmembrane region" description="Helical" evidence="7">
    <location>
        <begin position="113"/>
        <end position="134"/>
    </location>
</feature>
<dbReference type="RefSeq" id="WP_286268217.1">
    <property type="nucleotide sequence ID" value="NZ_AP028056.1"/>
</dbReference>
<evidence type="ECO:0008006" key="10">
    <source>
        <dbReference type="Google" id="ProtNLM"/>
    </source>
</evidence>
<dbReference type="KEGG" id="broo:brsh051_11730"/>
<organism evidence="8 9">
    <name type="scientific">Brooklawnia propionicigenes</name>
    <dbReference type="NCBI Taxonomy" id="3041175"/>
    <lineage>
        <taxon>Bacteria</taxon>
        <taxon>Bacillati</taxon>
        <taxon>Actinomycetota</taxon>
        <taxon>Actinomycetes</taxon>
        <taxon>Propionibacteriales</taxon>
        <taxon>Propionibacteriaceae</taxon>
        <taxon>Brooklawnia</taxon>
    </lineage>
</organism>
<proteinExistence type="inferred from homology"/>
<comment type="similarity">
    <text evidence="2">Belongs to the DoxX family.</text>
</comment>
<evidence type="ECO:0000256" key="7">
    <source>
        <dbReference type="SAM" id="Phobius"/>
    </source>
</evidence>
<dbReference type="EMBL" id="AP028056">
    <property type="protein sequence ID" value="BEH01892.1"/>
    <property type="molecule type" value="Genomic_DNA"/>
</dbReference>
<gene>
    <name evidence="8" type="ORF">brsh051_11730</name>
</gene>
<evidence type="ECO:0000256" key="3">
    <source>
        <dbReference type="ARBA" id="ARBA00022475"/>
    </source>
</evidence>
<accession>A0AAN0K6J5</accession>
<dbReference type="InterPro" id="IPR032808">
    <property type="entry name" value="DoxX"/>
</dbReference>
<protein>
    <recommendedName>
        <fullName evidence="10">DoxX family protein</fullName>
    </recommendedName>
</protein>
<evidence type="ECO:0000256" key="4">
    <source>
        <dbReference type="ARBA" id="ARBA00022692"/>
    </source>
</evidence>
<dbReference type="InterPro" id="IPR051907">
    <property type="entry name" value="DoxX-like_oxidoreductase"/>
</dbReference>
<dbReference type="PANTHER" id="PTHR33452">
    <property type="entry name" value="OXIDOREDUCTASE CATD-RELATED"/>
    <property type="match status" value="1"/>
</dbReference>
<feature type="transmembrane region" description="Helical" evidence="7">
    <location>
        <begin position="83"/>
        <end position="101"/>
    </location>
</feature>
<dbReference type="PANTHER" id="PTHR33452:SF1">
    <property type="entry name" value="INNER MEMBRANE PROTEIN YPHA-RELATED"/>
    <property type="match status" value="1"/>
</dbReference>
<keyword evidence="9" id="KW-1185">Reference proteome</keyword>
<evidence type="ECO:0000256" key="6">
    <source>
        <dbReference type="ARBA" id="ARBA00023136"/>
    </source>
</evidence>
<reference evidence="8" key="1">
    <citation type="journal article" date="2024" name="Int. J. Syst. Evol. Microbiol.">
        <title>Brooklawnia propionicigenes sp. nov., a facultatively anaerobic, propionate-producing bacterium isolated from a methanogenic reactor treating waste from cattle farms.</title>
        <authorList>
            <person name="Akita Y."/>
            <person name="Ueki A."/>
            <person name="Tonouchi A."/>
            <person name="Sugawara Y."/>
            <person name="Honma S."/>
            <person name="Kaku N."/>
            <person name="Ueki K."/>
        </authorList>
    </citation>
    <scope>NUCLEOTIDE SEQUENCE</scope>
    <source>
        <strain evidence="8">SH051</strain>
    </source>
</reference>
<dbReference type="Pfam" id="PF07681">
    <property type="entry name" value="DoxX"/>
    <property type="match status" value="1"/>
</dbReference>